<evidence type="ECO:0000313" key="1">
    <source>
        <dbReference type="EMBL" id="ALN55888.1"/>
    </source>
</evidence>
<protein>
    <submittedName>
        <fullName evidence="1">Uncharacterized protein</fullName>
    </submittedName>
</protein>
<dbReference type="STRING" id="69.GLE_0530"/>
<dbReference type="EMBL" id="CP013140">
    <property type="protein sequence ID" value="ALN55888.1"/>
    <property type="molecule type" value="Genomic_DNA"/>
</dbReference>
<gene>
    <name evidence="1" type="ORF">GLE_0530</name>
</gene>
<dbReference type="KEGG" id="lez:GLE_0530"/>
<dbReference type="AlphaFoldDB" id="A0A0S2DBI8"/>
<reference evidence="1 2" key="1">
    <citation type="submission" date="2015-11" db="EMBL/GenBank/DDBJ databases">
        <title>Genome sequences of Lysobacter enzymogenes strain C3 and Lysobacter antibioticus ATCC 29479.</title>
        <authorList>
            <person name="Kobayashi D.Y."/>
        </authorList>
    </citation>
    <scope>NUCLEOTIDE SEQUENCE [LARGE SCALE GENOMIC DNA]</scope>
    <source>
        <strain evidence="1 2">C3</strain>
    </source>
</reference>
<organism evidence="1 2">
    <name type="scientific">Lysobacter enzymogenes</name>
    <dbReference type="NCBI Taxonomy" id="69"/>
    <lineage>
        <taxon>Bacteria</taxon>
        <taxon>Pseudomonadati</taxon>
        <taxon>Pseudomonadota</taxon>
        <taxon>Gammaproteobacteria</taxon>
        <taxon>Lysobacterales</taxon>
        <taxon>Lysobacteraceae</taxon>
        <taxon>Lysobacter</taxon>
    </lineage>
</organism>
<proteinExistence type="predicted"/>
<name>A0A0S2DBI8_LYSEN</name>
<evidence type="ECO:0000313" key="2">
    <source>
        <dbReference type="Proteomes" id="UP000061569"/>
    </source>
</evidence>
<accession>A0A0S2DBI8</accession>
<dbReference type="Proteomes" id="UP000061569">
    <property type="component" value="Chromosome"/>
</dbReference>
<sequence length="47" mass="5584">MLGHRSGPRRKRAMRRTRRCDGLRGDARGRVRRCGWSARVFPGVRRY</sequence>